<reference evidence="2" key="2">
    <citation type="submission" date="2014-03" db="EMBL/GenBank/DDBJ databases">
        <authorList>
            <person name="Genoscope - CEA"/>
        </authorList>
    </citation>
    <scope>NUCLEOTIDE SEQUENCE</scope>
</reference>
<accession>A0A060WJQ7</accession>
<name>A0A060WJQ7_ONCMY</name>
<dbReference type="GO" id="GO:0051015">
    <property type="term" value="F:actin filament binding"/>
    <property type="evidence" value="ECO:0007669"/>
    <property type="project" value="TreeGrafter"/>
</dbReference>
<evidence type="ECO:0000313" key="2">
    <source>
        <dbReference type="EMBL" id="CDQ67528.1"/>
    </source>
</evidence>
<dbReference type="Pfam" id="PF00616">
    <property type="entry name" value="RasGAP"/>
    <property type="match status" value="1"/>
</dbReference>
<dbReference type="GO" id="GO:0005096">
    <property type="term" value="F:GTPase activator activity"/>
    <property type="evidence" value="ECO:0007669"/>
    <property type="project" value="TreeGrafter"/>
</dbReference>
<dbReference type="SUPFAM" id="SSF48350">
    <property type="entry name" value="GTPase activation domain, GAP"/>
    <property type="match status" value="1"/>
</dbReference>
<dbReference type="GO" id="GO:1903479">
    <property type="term" value="P:mitotic actomyosin contractile ring assembly actin filament organization"/>
    <property type="evidence" value="ECO:0007669"/>
    <property type="project" value="TreeGrafter"/>
</dbReference>
<evidence type="ECO:0000313" key="3">
    <source>
        <dbReference type="Proteomes" id="UP000193380"/>
    </source>
</evidence>
<feature type="domain" description="Ras-GAP" evidence="1">
    <location>
        <begin position="1"/>
        <end position="101"/>
    </location>
</feature>
<dbReference type="InterPro" id="IPR008936">
    <property type="entry name" value="Rho_GTPase_activation_prot"/>
</dbReference>
<dbReference type="InterPro" id="IPR001936">
    <property type="entry name" value="RasGAP_dom"/>
</dbReference>
<dbReference type="EMBL" id="FR904587">
    <property type="protein sequence ID" value="CDQ67528.1"/>
    <property type="molecule type" value="Genomic_DNA"/>
</dbReference>
<dbReference type="PANTHER" id="PTHR14149">
    <property type="entry name" value="RAS GTPASE-ACTIVATING PROTEIN WITH IQ MOTIF"/>
    <property type="match status" value="1"/>
</dbReference>
<organism evidence="2 3">
    <name type="scientific">Oncorhynchus mykiss</name>
    <name type="common">Rainbow trout</name>
    <name type="synonym">Salmo gairdneri</name>
    <dbReference type="NCBI Taxonomy" id="8022"/>
    <lineage>
        <taxon>Eukaryota</taxon>
        <taxon>Metazoa</taxon>
        <taxon>Chordata</taxon>
        <taxon>Craniata</taxon>
        <taxon>Vertebrata</taxon>
        <taxon>Euteleostomi</taxon>
        <taxon>Actinopterygii</taxon>
        <taxon>Neopterygii</taxon>
        <taxon>Teleostei</taxon>
        <taxon>Protacanthopterygii</taxon>
        <taxon>Salmoniformes</taxon>
        <taxon>Salmonidae</taxon>
        <taxon>Salmoninae</taxon>
        <taxon>Oncorhynchus</taxon>
    </lineage>
</organism>
<dbReference type="PANTHER" id="PTHR14149:SF10">
    <property type="entry name" value="RAS GTPASE-ACTIVATING-LIKE PROTEIN IQGAP3"/>
    <property type="match status" value="1"/>
</dbReference>
<evidence type="ECO:0000259" key="1">
    <source>
        <dbReference type="PROSITE" id="PS50018"/>
    </source>
</evidence>
<sequence>MLVSFYRHARGQTALKEILGLAIREVLQDCILSICTDPCEIDKSWVNQTQTNHKSSLPYEVSAEQRRLYISIVNLKNLTDRLLNAITSNLHKLPYGMRYTA</sequence>
<proteinExistence type="predicted"/>
<dbReference type="GO" id="GO:0005516">
    <property type="term" value="F:calmodulin binding"/>
    <property type="evidence" value="ECO:0007669"/>
    <property type="project" value="TreeGrafter"/>
</dbReference>
<gene>
    <name evidence="2" type="ORF">GSONMT00011049001</name>
</gene>
<protein>
    <recommendedName>
        <fullName evidence="1">Ras-GAP domain-containing protein</fullName>
    </recommendedName>
</protein>
<dbReference type="PROSITE" id="PS50018">
    <property type="entry name" value="RAS_GTPASE_ACTIV_2"/>
    <property type="match status" value="1"/>
</dbReference>
<dbReference type="PaxDb" id="8022-A0A060WJQ7"/>
<dbReference type="STRING" id="8022.A0A060WJQ7"/>
<dbReference type="Proteomes" id="UP000193380">
    <property type="component" value="Unassembled WGS sequence"/>
</dbReference>
<dbReference type="GO" id="GO:0005938">
    <property type="term" value="C:cell cortex"/>
    <property type="evidence" value="ECO:0007669"/>
    <property type="project" value="TreeGrafter"/>
</dbReference>
<dbReference type="AlphaFoldDB" id="A0A060WJQ7"/>
<reference evidence="2" key="1">
    <citation type="journal article" date="2014" name="Nat. Commun.">
        <title>The rainbow trout genome provides novel insights into evolution after whole-genome duplication in vertebrates.</title>
        <authorList>
            <person name="Berthelot C."/>
            <person name="Brunet F."/>
            <person name="Chalopin D."/>
            <person name="Juanchich A."/>
            <person name="Bernard M."/>
            <person name="Noel B."/>
            <person name="Bento P."/>
            <person name="Da Silva C."/>
            <person name="Labadie K."/>
            <person name="Alberti A."/>
            <person name="Aury J.M."/>
            <person name="Louis A."/>
            <person name="Dehais P."/>
            <person name="Bardou P."/>
            <person name="Montfort J."/>
            <person name="Klopp C."/>
            <person name="Cabau C."/>
            <person name="Gaspin C."/>
            <person name="Thorgaard G.H."/>
            <person name="Boussaha M."/>
            <person name="Quillet E."/>
            <person name="Guyomard R."/>
            <person name="Galiana D."/>
            <person name="Bobe J."/>
            <person name="Volff J.N."/>
            <person name="Genet C."/>
            <person name="Wincker P."/>
            <person name="Jaillon O."/>
            <person name="Roest Crollius H."/>
            <person name="Guiguen Y."/>
        </authorList>
    </citation>
    <scope>NUCLEOTIDE SEQUENCE [LARGE SCALE GENOMIC DNA]</scope>
</reference>
<dbReference type="Gene3D" id="1.10.506.10">
    <property type="entry name" value="GTPase Activation - p120gap, domain 1"/>
    <property type="match status" value="1"/>
</dbReference>